<evidence type="ECO:0000313" key="4">
    <source>
        <dbReference type="Proteomes" id="UP001497482"/>
    </source>
</evidence>
<feature type="compositionally biased region" description="Polar residues" evidence="1">
    <location>
        <begin position="184"/>
        <end position="195"/>
    </location>
</feature>
<feature type="region of interest" description="Disordered" evidence="1">
    <location>
        <begin position="1"/>
        <end position="32"/>
    </location>
</feature>
<keyword evidence="2" id="KW-1133">Transmembrane helix</keyword>
<reference evidence="3 4" key="1">
    <citation type="submission" date="2024-04" db="EMBL/GenBank/DDBJ databases">
        <authorList>
            <person name="Waldvogel A.-M."/>
            <person name="Schoenle A."/>
        </authorList>
    </citation>
    <scope>NUCLEOTIDE SEQUENCE [LARGE SCALE GENOMIC DNA]</scope>
</reference>
<feature type="transmembrane region" description="Helical" evidence="2">
    <location>
        <begin position="37"/>
        <end position="58"/>
    </location>
</feature>
<dbReference type="AlphaFoldDB" id="A0AAV2KIR4"/>
<feature type="compositionally biased region" description="Low complexity" evidence="1">
    <location>
        <begin position="196"/>
        <end position="205"/>
    </location>
</feature>
<protein>
    <recommendedName>
        <fullName evidence="5">Transmembrane protein</fullName>
    </recommendedName>
</protein>
<organism evidence="3 4">
    <name type="scientific">Knipowitschia caucasica</name>
    <name type="common">Caucasian dwarf goby</name>
    <name type="synonym">Pomatoschistus caucasicus</name>
    <dbReference type="NCBI Taxonomy" id="637954"/>
    <lineage>
        <taxon>Eukaryota</taxon>
        <taxon>Metazoa</taxon>
        <taxon>Chordata</taxon>
        <taxon>Craniata</taxon>
        <taxon>Vertebrata</taxon>
        <taxon>Euteleostomi</taxon>
        <taxon>Actinopterygii</taxon>
        <taxon>Neopterygii</taxon>
        <taxon>Teleostei</taxon>
        <taxon>Neoteleostei</taxon>
        <taxon>Acanthomorphata</taxon>
        <taxon>Gobiaria</taxon>
        <taxon>Gobiiformes</taxon>
        <taxon>Gobioidei</taxon>
        <taxon>Gobiidae</taxon>
        <taxon>Gobiinae</taxon>
        <taxon>Knipowitschia</taxon>
    </lineage>
</organism>
<keyword evidence="4" id="KW-1185">Reference proteome</keyword>
<name>A0AAV2KIR4_KNICA</name>
<evidence type="ECO:0000256" key="1">
    <source>
        <dbReference type="SAM" id="MobiDB-lite"/>
    </source>
</evidence>
<keyword evidence="2" id="KW-0812">Transmembrane</keyword>
<dbReference type="EMBL" id="OZ035841">
    <property type="protein sequence ID" value="CAL1589918.1"/>
    <property type="molecule type" value="Genomic_DNA"/>
</dbReference>
<sequence length="205" mass="22929">MTHEPWCNFNHRRVGTDSSPRPDSDSDSDPDQTHSRLLLVHSIMLLWVSVVFFTVWSWHLVHTQAEDFLWGFEPPLLDGAPVDQCGNILWNMVPNNAVAVATGHTVTVTTENPVTMKTETTVATATQHAITMVTAPSGVSKGTMSRYLTHETTPTDPYEPIRRFLHELLSQSIRTQHSSESKEATANQRRLYSQTSSSSSEESSH</sequence>
<keyword evidence="2" id="KW-0472">Membrane</keyword>
<evidence type="ECO:0000256" key="2">
    <source>
        <dbReference type="SAM" id="Phobius"/>
    </source>
</evidence>
<dbReference type="Proteomes" id="UP001497482">
    <property type="component" value="Chromosome 19"/>
</dbReference>
<gene>
    <name evidence="3" type="ORF">KC01_LOCUS19512</name>
</gene>
<feature type="region of interest" description="Disordered" evidence="1">
    <location>
        <begin position="173"/>
        <end position="205"/>
    </location>
</feature>
<evidence type="ECO:0000313" key="3">
    <source>
        <dbReference type="EMBL" id="CAL1589918.1"/>
    </source>
</evidence>
<accession>A0AAV2KIR4</accession>
<proteinExistence type="predicted"/>
<evidence type="ECO:0008006" key="5">
    <source>
        <dbReference type="Google" id="ProtNLM"/>
    </source>
</evidence>